<dbReference type="AlphaFoldDB" id="A0A368G9Q6"/>
<dbReference type="STRING" id="29170.A0A368G9Q6"/>
<evidence type="ECO:0000313" key="2">
    <source>
        <dbReference type="Proteomes" id="UP000252519"/>
    </source>
</evidence>
<dbReference type="EMBL" id="JOJR01000285">
    <property type="protein sequence ID" value="RCN40428.1"/>
    <property type="molecule type" value="Genomic_DNA"/>
</dbReference>
<keyword evidence="2" id="KW-1185">Reference proteome</keyword>
<name>A0A368G9Q6_ANCCA</name>
<protein>
    <submittedName>
        <fullName evidence="1">Uncharacterized protein</fullName>
    </submittedName>
</protein>
<proteinExistence type="predicted"/>
<feature type="non-terminal residue" evidence="1">
    <location>
        <position position="92"/>
    </location>
</feature>
<organism evidence="1 2">
    <name type="scientific">Ancylostoma caninum</name>
    <name type="common">Dog hookworm</name>
    <dbReference type="NCBI Taxonomy" id="29170"/>
    <lineage>
        <taxon>Eukaryota</taxon>
        <taxon>Metazoa</taxon>
        <taxon>Ecdysozoa</taxon>
        <taxon>Nematoda</taxon>
        <taxon>Chromadorea</taxon>
        <taxon>Rhabditida</taxon>
        <taxon>Rhabditina</taxon>
        <taxon>Rhabditomorpha</taxon>
        <taxon>Strongyloidea</taxon>
        <taxon>Ancylostomatidae</taxon>
        <taxon>Ancylostomatinae</taxon>
        <taxon>Ancylostoma</taxon>
    </lineage>
</organism>
<dbReference type="InterPro" id="IPR011054">
    <property type="entry name" value="Rudment_hybrid_motif"/>
</dbReference>
<evidence type="ECO:0000313" key="1">
    <source>
        <dbReference type="EMBL" id="RCN40428.1"/>
    </source>
</evidence>
<gene>
    <name evidence="1" type="ORF">ANCCAN_13629</name>
</gene>
<comment type="caution">
    <text evidence="1">The sequence shown here is derived from an EMBL/GenBank/DDBJ whole genome shotgun (WGS) entry which is preliminary data.</text>
</comment>
<reference evidence="1 2" key="1">
    <citation type="submission" date="2014-10" db="EMBL/GenBank/DDBJ databases">
        <title>Draft genome of the hookworm Ancylostoma caninum.</title>
        <authorList>
            <person name="Mitreva M."/>
        </authorList>
    </citation>
    <scope>NUCLEOTIDE SEQUENCE [LARGE SCALE GENOMIC DNA]</scope>
    <source>
        <strain evidence="1 2">Baltimore</strain>
    </source>
</reference>
<sequence length="92" mass="10419">MRKFVLPKVYRIGGGLGIRKDGFAYDGGKVDNFYEPLLCKTNVSFLINVLKDPTFIEGAVYTSYIDENPLLSEVVPARNRGLKLLRYMSEVK</sequence>
<dbReference type="OrthoDB" id="196847at2759"/>
<dbReference type="SUPFAM" id="SSF51246">
    <property type="entry name" value="Rudiment single hybrid motif"/>
    <property type="match status" value="1"/>
</dbReference>
<dbReference type="Proteomes" id="UP000252519">
    <property type="component" value="Unassembled WGS sequence"/>
</dbReference>
<accession>A0A368G9Q6</accession>